<dbReference type="Proteomes" id="UP000471705">
    <property type="component" value="Unassembled WGS sequence"/>
</dbReference>
<feature type="transmembrane region" description="Helical" evidence="1">
    <location>
        <begin position="54"/>
        <end position="74"/>
    </location>
</feature>
<proteinExistence type="predicted"/>
<accession>A0A7K3VS57</accession>
<keyword evidence="1" id="KW-0472">Membrane</keyword>
<dbReference type="RefSeq" id="WP_029870422.1">
    <property type="nucleotide sequence ID" value="NZ_WUEN01000004.1"/>
</dbReference>
<gene>
    <name evidence="2" type="ORF">GR257_33540</name>
</gene>
<evidence type="ECO:0000256" key="1">
    <source>
        <dbReference type="SAM" id="Phobius"/>
    </source>
</evidence>
<keyword evidence="1" id="KW-0812">Transmembrane</keyword>
<feature type="transmembrane region" description="Helical" evidence="1">
    <location>
        <begin position="86"/>
        <end position="108"/>
    </location>
</feature>
<dbReference type="AlphaFoldDB" id="A0A7K3VS57"/>
<organism evidence="2 3">
    <name type="scientific">Rhizobium leguminosarum</name>
    <dbReference type="NCBI Taxonomy" id="384"/>
    <lineage>
        <taxon>Bacteria</taxon>
        <taxon>Pseudomonadati</taxon>
        <taxon>Pseudomonadota</taxon>
        <taxon>Alphaproteobacteria</taxon>
        <taxon>Hyphomicrobiales</taxon>
        <taxon>Rhizobiaceae</taxon>
        <taxon>Rhizobium/Agrobacterium group</taxon>
        <taxon>Rhizobium</taxon>
    </lineage>
</organism>
<protein>
    <submittedName>
        <fullName evidence="2">Uncharacterized protein</fullName>
    </submittedName>
</protein>
<dbReference type="EMBL" id="WUFV01000032">
    <property type="protein sequence ID" value="NEK19692.1"/>
    <property type="molecule type" value="Genomic_DNA"/>
</dbReference>
<comment type="caution">
    <text evidence="2">The sequence shown here is derived from an EMBL/GenBank/DDBJ whole genome shotgun (WGS) entry which is preliminary data.</text>
</comment>
<name>A0A7K3VS57_RHILE</name>
<evidence type="ECO:0000313" key="2">
    <source>
        <dbReference type="EMBL" id="NEK19692.1"/>
    </source>
</evidence>
<reference evidence="2 3" key="1">
    <citation type="submission" date="2019-12" db="EMBL/GenBank/DDBJ databases">
        <title>Rhizobium genotypes associated with high levels of biological nitrogen fixation by grain legumes in a temperate-maritime cropping system.</title>
        <authorList>
            <person name="Maluk M."/>
            <person name="Francesc Ferrando Molina F."/>
            <person name="Lopez Del Egido L."/>
            <person name="Lafos M."/>
            <person name="Langarica-Fuentes A."/>
            <person name="Gebre Yohannes G."/>
            <person name="Young M.W."/>
            <person name="Martin P."/>
            <person name="Gantlett R."/>
            <person name="Kenicer G."/>
            <person name="Hawes C."/>
            <person name="Begg G.S."/>
            <person name="Quilliam R.S."/>
            <person name="Squire G.R."/>
            <person name="Poole P.S."/>
            <person name="Young P.W."/>
            <person name="Iannetta P.M."/>
            <person name="James E.K."/>
        </authorList>
    </citation>
    <scope>NUCLEOTIDE SEQUENCE [LARGE SCALE GENOMIC DNA]</scope>
    <source>
        <strain evidence="2 3">JHI54</strain>
    </source>
</reference>
<evidence type="ECO:0000313" key="3">
    <source>
        <dbReference type="Proteomes" id="UP000471705"/>
    </source>
</evidence>
<sequence>MLLSAHTPERGDGNVAFNAAEWLSLAAAADGSAAKPSSNIASPAGRIATHTADWLSLAAAPTFAVMALLTATTGSADMICMTAPDAFPIGGMVPMYLLMSGFHLAPWLRLAAGWRA</sequence>
<keyword evidence="1" id="KW-1133">Transmembrane helix</keyword>